<feature type="domain" description="RING-type" evidence="10">
    <location>
        <begin position="99"/>
        <end position="342"/>
    </location>
</feature>
<evidence type="ECO:0000256" key="3">
    <source>
        <dbReference type="ARBA" id="ARBA00022679"/>
    </source>
</evidence>
<evidence type="ECO:0000256" key="8">
    <source>
        <dbReference type="ARBA" id="ARBA00022833"/>
    </source>
</evidence>
<dbReference type="EMBL" id="RZGK01000012">
    <property type="protein sequence ID" value="KAF9695295.1"/>
    <property type="molecule type" value="Genomic_DNA"/>
</dbReference>
<dbReference type="Gene3D" id="3.30.40.10">
    <property type="entry name" value="Zinc/RING finger domain, C3HC4 (zinc finger)"/>
    <property type="match status" value="1"/>
</dbReference>
<evidence type="ECO:0000256" key="4">
    <source>
        <dbReference type="ARBA" id="ARBA00022723"/>
    </source>
</evidence>
<feature type="compositionally biased region" description="Low complexity" evidence="9">
    <location>
        <begin position="220"/>
        <end position="232"/>
    </location>
</feature>
<dbReference type="GO" id="GO:0016567">
    <property type="term" value="P:protein ubiquitination"/>
    <property type="evidence" value="ECO:0007669"/>
    <property type="project" value="InterPro"/>
</dbReference>
<protein>
    <recommendedName>
        <fullName evidence="2">RBR-type E3 ubiquitin transferase</fullName>
        <ecNumber evidence="2">2.3.2.31</ecNumber>
    </recommendedName>
</protein>
<dbReference type="Pfam" id="PF01485">
    <property type="entry name" value="IBR"/>
    <property type="match status" value="1"/>
</dbReference>
<comment type="catalytic activity">
    <reaction evidence="1">
        <text>[E2 ubiquitin-conjugating enzyme]-S-ubiquitinyl-L-cysteine + [acceptor protein]-L-lysine = [E2 ubiquitin-conjugating enzyme]-L-cysteine + [acceptor protein]-N(6)-ubiquitinyl-L-lysine.</text>
        <dbReference type="EC" id="2.3.2.31"/>
    </reaction>
</comment>
<accession>A0A8H7IZ18</accession>
<keyword evidence="12" id="KW-1185">Reference proteome</keyword>
<organism evidence="11 12">
    <name type="scientific">Ascochyta lentis</name>
    <dbReference type="NCBI Taxonomy" id="205686"/>
    <lineage>
        <taxon>Eukaryota</taxon>
        <taxon>Fungi</taxon>
        <taxon>Dikarya</taxon>
        <taxon>Ascomycota</taxon>
        <taxon>Pezizomycotina</taxon>
        <taxon>Dothideomycetes</taxon>
        <taxon>Pleosporomycetidae</taxon>
        <taxon>Pleosporales</taxon>
        <taxon>Pleosporineae</taxon>
        <taxon>Didymellaceae</taxon>
        <taxon>Ascochyta</taxon>
    </lineage>
</organism>
<keyword evidence="3" id="KW-0808">Transferase</keyword>
<keyword evidence="8" id="KW-0862">Zinc</keyword>
<evidence type="ECO:0000313" key="11">
    <source>
        <dbReference type="EMBL" id="KAF9695295.1"/>
    </source>
</evidence>
<reference evidence="11" key="2">
    <citation type="submission" date="2020-09" db="EMBL/GenBank/DDBJ databases">
        <title>Reference genome assembly for Australian Ascochyta lentis isolate Al4.</title>
        <authorList>
            <person name="Lee R.C."/>
            <person name="Farfan-Caceres L.M."/>
            <person name="Debler J.W."/>
            <person name="Williams A.H."/>
            <person name="Henares B.M."/>
        </authorList>
    </citation>
    <scope>NUCLEOTIDE SEQUENCE</scope>
    <source>
        <strain evidence="11">Al4</strain>
    </source>
</reference>
<dbReference type="CDD" id="cd20336">
    <property type="entry name" value="Rcat_RBR"/>
    <property type="match status" value="1"/>
</dbReference>
<feature type="region of interest" description="Disordered" evidence="9">
    <location>
        <begin position="1"/>
        <end position="98"/>
    </location>
</feature>
<dbReference type="Gene3D" id="1.20.120.1750">
    <property type="match status" value="1"/>
</dbReference>
<dbReference type="InterPro" id="IPR017907">
    <property type="entry name" value="Znf_RING_CS"/>
</dbReference>
<feature type="region of interest" description="Disordered" evidence="9">
    <location>
        <begin position="220"/>
        <end position="246"/>
    </location>
</feature>
<dbReference type="InterPro" id="IPR002867">
    <property type="entry name" value="IBR_dom"/>
</dbReference>
<evidence type="ECO:0000256" key="9">
    <source>
        <dbReference type="SAM" id="MobiDB-lite"/>
    </source>
</evidence>
<dbReference type="AlphaFoldDB" id="A0A8H7IZ18"/>
<dbReference type="EC" id="2.3.2.31" evidence="2"/>
<dbReference type="SMART" id="SM00647">
    <property type="entry name" value="IBR"/>
    <property type="match status" value="2"/>
</dbReference>
<evidence type="ECO:0000256" key="7">
    <source>
        <dbReference type="ARBA" id="ARBA00022786"/>
    </source>
</evidence>
<proteinExistence type="predicted"/>
<evidence type="ECO:0000313" key="12">
    <source>
        <dbReference type="Proteomes" id="UP000651452"/>
    </source>
</evidence>
<reference evidence="11" key="1">
    <citation type="submission" date="2018-12" db="EMBL/GenBank/DDBJ databases">
        <authorList>
            <person name="Syme R.A."/>
            <person name="Farfan-Caceres L."/>
            <person name="Lichtenzveig J."/>
        </authorList>
    </citation>
    <scope>NUCLEOTIDE SEQUENCE</scope>
    <source>
        <strain evidence="11">Al4</strain>
    </source>
</reference>
<dbReference type="PANTHER" id="PTHR11685">
    <property type="entry name" value="RBR FAMILY RING FINGER AND IBR DOMAIN-CONTAINING"/>
    <property type="match status" value="1"/>
</dbReference>
<feature type="compositionally biased region" description="Basic residues" evidence="9">
    <location>
        <begin position="82"/>
        <end position="97"/>
    </location>
</feature>
<dbReference type="PROSITE" id="PS51873">
    <property type="entry name" value="TRIAD"/>
    <property type="match status" value="1"/>
</dbReference>
<name>A0A8H7IZ18_9PLEO</name>
<evidence type="ECO:0000256" key="5">
    <source>
        <dbReference type="ARBA" id="ARBA00022737"/>
    </source>
</evidence>
<dbReference type="Pfam" id="PF22191">
    <property type="entry name" value="IBR_1"/>
    <property type="match status" value="1"/>
</dbReference>
<evidence type="ECO:0000256" key="2">
    <source>
        <dbReference type="ARBA" id="ARBA00012251"/>
    </source>
</evidence>
<dbReference type="SUPFAM" id="SSF57850">
    <property type="entry name" value="RING/U-box"/>
    <property type="match status" value="2"/>
</dbReference>
<feature type="compositionally biased region" description="Basic and acidic residues" evidence="9">
    <location>
        <begin position="1"/>
        <end position="16"/>
    </location>
</feature>
<dbReference type="InterPro" id="IPR031127">
    <property type="entry name" value="E3_UB_ligase_RBR"/>
</dbReference>
<dbReference type="OrthoDB" id="1431934at2759"/>
<dbReference type="GO" id="GO:0008270">
    <property type="term" value="F:zinc ion binding"/>
    <property type="evidence" value="ECO:0007669"/>
    <property type="project" value="UniProtKB-KW"/>
</dbReference>
<evidence type="ECO:0000256" key="1">
    <source>
        <dbReference type="ARBA" id="ARBA00001798"/>
    </source>
</evidence>
<evidence type="ECO:0000259" key="10">
    <source>
        <dbReference type="PROSITE" id="PS51873"/>
    </source>
</evidence>
<keyword evidence="4" id="KW-0479">Metal-binding</keyword>
<gene>
    <name evidence="11" type="ORF">EKO04_007107</name>
</gene>
<comment type="caution">
    <text evidence="11">The sequence shown here is derived from an EMBL/GenBank/DDBJ whole genome shotgun (WGS) entry which is preliminary data.</text>
</comment>
<dbReference type="GO" id="GO:0061630">
    <property type="term" value="F:ubiquitin protein ligase activity"/>
    <property type="evidence" value="ECO:0007669"/>
    <property type="project" value="UniProtKB-EC"/>
</dbReference>
<keyword evidence="6" id="KW-0863">Zinc-finger</keyword>
<dbReference type="PROSITE" id="PS00518">
    <property type="entry name" value="ZF_RING_1"/>
    <property type="match status" value="1"/>
</dbReference>
<evidence type="ECO:0000256" key="6">
    <source>
        <dbReference type="ARBA" id="ARBA00022771"/>
    </source>
</evidence>
<keyword evidence="7" id="KW-0833">Ubl conjugation pathway</keyword>
<dbReference type="InterPro" id="IPR044066">
    <property type="entry name" value="TRIAD_supradom"/>
</dbReference>
<dbReference type="Proteomes" id="UP000651452">
    <property type="component" value="Unassembled WGS sequence"/>
</dbReference>
<keyword evidence="5" id="KW-0677">Repeat</keyword>
<dbReference type="InterPro" id="IPR013083">
    <property type="entry name" value="Znf_RING/FYVE/PHD"/>
</dbReference>
<sequence length="409" mass="45185">MADSDRLKTRHELYADHRRKVASRRLGSSRNPIVLEDTPPPQAPATTSAKTKNKSGRKLTRDARGRFTKAKAVTKPTSDRKKVAKVTAPRKPKKKARPEKTECLICATTKDTKRKFKAPDDGNTCEHFENVCNSCVQKQIKTKITARQLTDAHLPCMFPGCTTVLDHTALKKVMTTALFETWDTALTKHILAANPSYMACLNPKCGIYFSTENCNDEHQTSITKSKSQSKTTQKQKQKHTQEPPTKAACPYCTHESCLSCNRPWHPGSCNSAKKLEDEESVAAIKKLGAKPCPKCGVNIEKQGGCDHMNCQRCRHNFCWECLGTFTGSTNPHLPTCSHRRPMIGEDIGNFVGENATPEQMNRAIELATAQLRAGRVPVPTVRLPQGVVLVRGAVVRRVNGGVGCVGEVR</sequence>